<evidence type="ECO:0000256" key="2">
    <source>
        <dbReference type="ARBA" id="ARBA00019180"/>
    </source>
</evidence>
<keyword evidence="6" id="KW-1185">Reference proteome</keyword>
<protein>
    <recommendedName>
        <fullName evidence="2">Proteasome assembly chaperone 1</fullName>
    </recommendedName>
</protein>
<sequence length="270" mass="28640">MAGLVERVTERDAPRSRNTLDEEEEEEARIALQAKPLEVPKLTVHADKTLPQGADVGIVSVGPELSSFVEACFVEGSAEEVGTLEVGPHRAVVRSISSGKVSWVALESIEGIEERALWSWAKATIEALGSPSHVCVVDAMFTYEFLSEGGRHEEPPLVRGLASSAKARASCISLGVDVLESGNLVTGLTAAILGECTFAAPANGCLAFLSLRESQLGAETLLALVGPLLGLLEPISASLDSTFLRDVETVRSACGVIRERRAADRGLLYM</sequence>
<gene>
    <name evidence="5" type="ORF">FCC1311_002562</name>
</gene>
<accession>A0A2R5G2S9</accession>
<organism evidence="5 6">
    <name type="scientific">Hondaea fermentalgiana</name>
    <dbReference type="NCBI Taxonomy" id="2315210"/>
    <lineage>
        <taxon>Eukaryota</taxon>
        <taxon>Sar</taxon>
        <taxon>Stramenopiles</taxon>
        <taxon>Bigyra</taxon>
        <taxon>Labyrinthulomycetes</taxon>
        <taxon>Thraustochytrida</taxon>
        <taxon>Thraustochytriidae</taxon>
        <taxon>Hondaea</taxon>
    </lineage>
</organism>
<dbReference type="GO" id="GO:0080129">
    <property type="term" value="P:proteasome core complex assembly"/>
    <property type="evidence" value="ECO:0007669"/>
    <property type="project" value="TreeGrafter"/>
</dbReference>
<dbReference type="InterPro" id="IPR016565">
    <property type="entry name" value="Proteasome_assmbl_chp_1"/>
</dbReference>
<comment type="similarity">
    <text evidence="1">Belongs to the PSMG1 family.</text>
</comment>
<evidence type="ECO:0000256" key="4">
    <source>
        <dbReference type="SAM" id="MobiDB-lite"/>
    </source>
</evidence>
<dbReference type="EMBL" id="BEYU01000003">
    <property type="protein sequence ID" value="GBG24038.1"/>
    <property type="molecule type" value="Genomic_DNA"/>
</dbReference>
<dbReference type="PANTHER" id="PTHR15069:SF1">
    <property type="entry name" value="PROTEASOME ASSEMBLY CHAPERONE 1"/>
    <property type="match status" value="1"/>
</dbReference>
<proteinExistence type="inferred from homology"/>
<dbReference type="InParanoid" id="A0A2R5G2S9"/>
<feature type="region of interest" description="Disordered" evidence="4">
    <location>
        <begin position="1"/>
        <end position="27"/>
    </location>
</feature>
<reference evidence="5 6" key="1">
    <citation type="submission" date="2017-12" db="EMBL/GenBank/DDBJ databases">
        <title>Sequencing, de novo assembly and annotation of complete genome of a new Thraustochytrid species, strain FCC1311.</title>
        <authorList>
            <person name="Sedici K."/>
            <person name="Godart F."/>
            <person name="Aiese Cigliano R."/>
            <person name="Sanseverino W."/>
            <person name="Barakat M."/>
            <person name="Ortet P."/>
            <person name="Marechal E."/>
            <person name="Cagnac O."/>
            <person name="Amato A."/>
        </authorList>
    </citation>
    <scope>NUCLEOTIDE SEQUENCE [LARGE SCALE GENOMIC DNA]</scope>
</reference>
<evidence type="ECO:0000313" key="6">
    <source>
        <dbReference type="Proteomes" id="UP000241890"/>
    </source>
</evidence>
<feature type="compositionally biased region" description="Basic and acidic residues" evidence="4">
    <location>
        <begin position="7"/>
        <end position="20"/>
    </location>
</feature>
<comment type="caution">
    <text evidence="5">The sequence shown here is derived from an EMBL/GenBank/DDBJ whole genome shotgun (WGS) entry which is preliminary data.</text>
</comment>
<dbReference type="AlphaFoldDB" id="A0A2R5G2S9"/>
<dbReference type="Proteomes" id="UP000241890">
    <property type="component" value="Unassembled WGS sequence"/>
</dbReference>
<keyword evidence="3" id="KW-0143">Chaperone</keyword>
<evidence type="ECO:0000313" key="5">
    <source>
        <dbReference type="EMBL" id="GBG24038.1"/>
    </source>
</evidence>
<evidence type="ECO:0000256" key="1">
    <source>
        <dbReference type="ARBA" id="ARBA00005261"/>
    </source>
</evidence>
<name>A0A2R5G2S9_9STRA</name>
<evidence type="ECO:0000256" key="3">
    <source>
        <dbReference type="ARBA" id="ARBA00023186"/>
    </source>
</evidence>
<dbReference type="GO" id="GO:0070628">
    <property type="term" value="F:proteasome binding"/>
    <property type="evidence" value="ECO:0007669"/>
    <property type="project" value="TreeGrafter"/>
</dbReference>
<dbReference type="GO" id="GO:0005783">
    <property type="term" value="C:endoplasmic reticulum"/>
    <property type="evidence" value="ECO:0007669"/>
    <property type="project" value="InterPro"/>
</dbReference>
<dbReference type="PANTHER" id="PTHR15069">
    <property type="entry name" value="PROTEASOME ASSEMBLY CHAPERONE 1"/>
    <property type="match status" value="1"/>
</dbReference>